<dbReference type="EMBL" id="CP036281">
    <property type="protein sequence ID" value="QDU79752.1"/>
    <property type="molecule type" value="Genomic_DNA"/>
</dbReference>
<gene>
    <name evidence="1" type="ORF">Pla110_14660</name>
</gene>
<reference evidence="1 2" key="1">
    <citation type="submission" date="2019-02" db="EMBL/GenBank/DDBJ databases">
        <title>Deep-cultivation of Planctomycetes and their phenomic and genomic characterization uncovers novel biology.</title>
        <authorList>
            <person name="Wiegand S."/>
            <person name="Jogler M."/>
            <person name="Boedeker C."/>
            <person name="Pinto D."/>
            <person name="Vollmers J."/>
            <person name="Rivas-Marin E."/>
            <person name="Kohn T."/>
            <person name="Peeters S.H."/>
            <person name="Heuer A."/>
            <person name="Rast P."/>
            <person name="Oberbeckmann S."/>
            <person name="Bunk B."/>
            <person name="Jeske O."/>
            <person name="Meyerdierks A."/>
            <person name="Storesund J.E."/>
            <person name="Kallscheuer N."/>
            <person name="Luecker S."/>
            <person name="Lage O.M."/>
            <person name="Pohl T."/>
            <person name="Merkel B.J."/>
            <person name="Hornburger P."/>
            <person name="Mueller R.-W."/>
            <person name="Bruemmer F."/>
            <person name="Labrenz M."/>
            <person name="Spormann A.M."/>
            <person name="Op den Camp H."/>
            <person name="Overmann J."/>
            <person name="Amann R."/>
            <person name="Jetten M.S.M."/>
            <person name="Mascher T."/>
            <person name="Medema M.H."/>
            <person name="Devos D.P."/>
            <person name="Kaster A.-K."/>
            <person name="Ovreas L."/>
            <person name="Rohde M."/>
            <person name="Galperin M.Y."/>
            <person name="Jogler C."/>
        </authorList>
    </citation>
    <scope>NUCLEOTIDE SEQUENCE [LARGE SCALE GENOMIC DNA]</scope>
    <source>
        <strain evidence="1 2">Pla110</strain>
    </source>
</reference>
<organism evidence="1 2">
    <name type="scientific">Polystyrenella longa</name>
    <dbReference type="NCBI Taxonomy" id="2528007"/>
    <lineage>
        <taxon>Bacteria</taxon>
        <taxon>Pseudomonadati</taxon>
        <taxon>Planctomycetota</taxon>
        <taxon>Planctomycetia</taxon>
        <taxon>Planctomycetales</taxon>
        <taxon>Planctomycetaceae</taxon>
        <taxon>Polystyrenella</taxon>
    </lineage>
</organism>
<evidence type="ECO:0000313" key="1">
    <source>
        <dbReference type="EMBL" id="QDU79752.1"/>
    </source>
</evidence>
<keyword evidence="2" id="KW-1185">Reference proteome</keyword>
<evidence type="ECO:0000313" key="2">
    <source>
        <dbReference type="Proteomes" id="UP000317178"/>
    </source>
</evidence>
<accession>A0A518CKK3</accession>
<dbReference type="KEGG" id="plon:Pla110_14660"/>
<sequence length="70" mass="8094">MINPKASRDAYTFCKHLKIKGLSARSCDRNLVSSTYMSSIDLRLLWKWDRKVHSHRPGLNFIGFLLELGT</sequence>
<dbReference type="AlphaFoldDB" id="A0A518CKK3"/>
<name>A0A518CKK3_9PLAN</name>
<protein>
    <submittedName>
        <fullName evidence="1">Uncharacterized protein</fullName>
    </submittedName>
</protein>
<proteinExistence type="predicted"/>
<dbReference type="Proteomes" id="UP000317178">
    <property type="component" value="Chromosome"/>
</dbReference>